<organism evidence="4 5">
    <name type="scientific">Longispora fulva</name>
    <dbReference type="NCBI Taxonomy" id="619741"/>
    <lineage>
        <taxon>Bacteria</taxon>
        <taxon>Bacillati</taxon>
        <taxon>Actinomycetota</taxon>
        <taxon>Actinomycetes</taxon>
        <taxon>Micromonosporales</taxon>
        <taxon>Micromonosporaceae</taxon>
        <taxon>Longispora</taxon>
    </lineage>
</organism>
<evidence type="ECO:0000259" key="3">
    <source>
        <dbReference type="Pfam" id="PF10145"/>
    </source>
</evidence>
<keyword evidence="2" id="KW-0812">Transmembrane</keyword>
<feature type="transmembrane region" description="Helical" evidence="2">
    <location>
        <begin position="419"/>
        <end position="442"/>
    </location>
</feature>
<accession>A0A8J7KZ53</accession>
<dbReference type="PANTHER" id="PTHR37813">
    <property type="entry name" value="FELS-2 PROPHAGE PROTEIN"/>
    <property type="match status" value="1"/>
</dbReference>
<feature type="transmembrane region" description="Helical" evidence="2">
    <location>
        <begin position="454"/>
        <end position="473"/>
    </location>
</feature>
<dbReference type="Proteomes" id="UP000622552">
    <property type="component" value="Unassembled WGS sequence"/>
</dbReference>
<comment type="caution">
    <text evidence="4">The sequence shown here is derived from an EMBL/GenBank/DDBJ whole genome shotgun (WGS) entry which is preliminary data.</text>
</comment>
<evidence type="ECO:0000256" key="2">
    <source>
        <dbReference type="SAM" id="Phobius"/>
    </source>
</evidence>
<dbReference type="Pfam" id="PF10145">
    <property type="entry name" value="PhageMin_Tail"/>
    <property type="match status" value="1"/>
</dbReference>
<dbReference type="NCBIfam" id="TIGR01760">
    <property type="entry name" value="tape_meas_TP901"/>
    <property type="match status" value="1"/>
</dbReference>
<dbReference type="EMBL" id="JADOUF010000001">
    <property type="protein sequence ID" value="MBG6140222.1"/>
    <property type="molecule type" value="Genomic_DNA"/>
</dbReference>
<dbReference type="PANTHER" id="PTHR37813:SF1">
    <property type="entry name" value="FELS-2 PROPHAGE PROTEIN"/>
    <property type="match status" value="1"/>
</dbReference>
<keyword evidence="2" id="KW-0472">Membrane</keyword>
<gene>
    <name evidence="4" type="ORF">IW245_006416</name>
</gene>
<keyword evidence="5" id="KW-1185">Reference proteome</keyword>
<dbReference type="RefSeq" id="WP_197006790.1">
    <property type="nucleotide sequence ID" value="NZ_BONS01000006.1"/>
</dbReference>
<evidence type="ECO:0000256" key="1">
    <source>
        <dbReference type="ARBA" id="ARBA00022612"/>
    </source>
</evidence>
<dbReference type="AlphaFoldDB" id="A0A8J7KZ53"/>
<evidence type="ECO:0000313" key="4">
    <source>
        <dbReference type="EMBL" id="MBG6140222.1"/>
    </source>
</evidence>
<keyword evidence="2" id="KW-1133">Transmembrane helix</keyword>
<feature type="domain" description="Phage tail tape measure protein" evidence="3">
    <location>
        <begin position="97"/>
        <end position="280"/>
    </location>
</feature>
<reference evidence="4" key="1">
    <citation type="submission" date="2020-11" db="EMBL/GenBank/DDBJ databases">
        <title>Sequencing the genomes of 1000 actinobacteria strains.</title>
        <authorList>
            <person name="Klenk H.-P."/>
        </authorList>
    </citation>
    <scope>NUCLEOTIDE SEQUENCE</scope>
    <source>
        <strain evidence="4">DSM 45356</strain>
    </source>
</reference>
<keyword evidence="1" id="KW-1188">Viral release from host cell</keyword>
<sequence>MSALPPVFVELRGNIAHFSMKMGEAKTEIKGLETEGSANLAKLGTVAKYALAGIAVAAAGAAVKTLEMGADFQSAMTRVHTGAGESEANMKLVSDGVLKMAGDVGTSTEQLTKGLYTVESASFHGADALTVLRASAMGAKVGAAELGTVTDAVTTALNAYGKGAAESAQVTNALIATESAGKTTMEALAGSLATVLPTAATAKVGLNEVLGAMATMTAQGTPAADAATYLRQTIAQLSNPSGKAAQEMKSLGLNAIDVSMNLGKNGLASTLTMLTDAIQSKMGPAGTVLVDHLRKAASSSTDFEKVLAGLPPAQQTYIGALATMVGGTKSMQAALELTGDHMKTFRDNTASINERVKDGGNKIADWDVVQKNWNQRVAEAKGHIEALGIKIGTALMPAANKLMDWLSKATQWLTQHKSAMIAVAAVIGGVLVIGLAAATVAAWNFAVALLANPLVWIVVGVMALIAAIVLLIMHWKDVWGWIKNVSSAIADWVVKAWHSIADWTTKLWRDHIVKPIVDAWHSVTAFFSAAYHFVVDPILKGWHVLTEGTRKVFDGIVGFFKKWWPLLLLIFMTPVAILLSIWNHFHTQIEETARKVFGAVVGFFTWVWSEIQSGASAAWQLIQHYIVDPILWVHHKLEEIALKIHNMLVGAWQKVHTTTSDFWDKKIKPAVVDPIMNAWHSLVDLFEKVKSTVSGKLQEAWNLVSNIGSKFATIGENIVRGIISGLSNGASWLWDKIRELANGALDHAKKFLGISSPSRVFAQLVGAPIAQGVAAGIDDHAHLAATAAASMAAATLGASSLGSGTAYAVPGGGSSYSAGASAQSAAPVVNVTVQGSVLSERDLRDLVARELSRWFIRNGRDMTIAPAR</sequence>
<name>A0A8J7KZ53_9ACTN</name>
<dbReference type="InterPro" id="IPR010090">
    <property type="entry name" value="Phage_tape_meas"/>
</dbReference>
<feature type="transmembrane region" description="Helical" evidence="2">
    <location>
        <begin position="563"/>
        <end position="582"/>
    </location>
</feature>
<evidence type="ECO:0000313" key="5">
    <source>
        <dbReference type="Proteomes" id="UP000622552"/>
    </source>
</evidence>
<protein>
    <submittedName>
        <fullName evidence="4">TP901 family phage tail tape measure protein</fullName>
    </submittedName>
</protein>
<proteinExistence type="predicted"/>